<organism evidence="2 3">
    <name type="scientific">Methanolobus profundi</name>
    <dbReference type="NCBI Taxonomy" id="487685"/>
    <lineage>
        <taxon>Archaea</taxon>
        <taxon>Methanobacteriati</taxon>
        <taxon>Methanobacteriota</taxon>
        <taxon>Stenosarchaea group</taxon>
        <taxon>Methanomicrobia</taxon>
        <taxon>Methanosarcinales</taxon>
        <taxon>Methanosarcinaceae</taxon>
        <taxon>Methanolobus</taxon>
    </lineage>
</organism>
<evidence type="ECO:0000313" key="2">
    <source>
        <dbReference type="EMBL" id="SFM26458.1"/>
    </source>
</evidence>
<dbReference type="Proteomes" id="UP000198535">
    <property type="component" value="Unassembled WGS sequence"/>
</dbReference>
<feature type="domain" description="Transcobalamin-like C-terminal" evidence="1">
    <location>
        <begin position="59"/>
        <end position="135"/>
    </location>
</feature>
<dbReference type="Gene3D" id="2.170.130.30">
    <property type="match status" value="1"/>
</dbReference>
<dbReference type="STRING" id="487685.SAMN04488696_0623"/>
<dbReference type="OrthoDB" id="134644at2157"/>
<dbReference type="InterPro" id="IPR027954">
    <property type="entry name" value="Transcobalamin-like_C"/>
</dbReference>
<sequence>MKIRSILKIAIVMLFAMALLTVPAAASIDIDEDVDLSTGTFTFVPSNNASASYTVNWMTVMGALEKAQDENILTYSAADTWYDDYGSFYLTDINGVSDDYDNHKAWFLYIDGEYLSYGLGLNSIDEEECAQFKYHEYDTTTWEPIGNPIHSIDLNVE</sequence>
<name>A0A1I4PFD4_9EURY</name>
<evidence type="ECO:0000313" key="3">
    <source>
        <dbReference type="Proteomes" id="UP000198535"/>
    </source>
</evidence>
<dbReference type="RefSeq" id="WP_091933005.1">
    <property type="nucleotide sequence ID" value="NZ_FOUJ01000001.1"/>
</dbReference>
<dbReference type="AlphaFoldDB" id="A0A1I4PFD4"/>
<reference evidence="3" key="1">
    <citation type="submission" date="2016-10" db="EMBL/GenBank/DDBJ databases">
        <authorList>
            <person name="Varghese N."/>
            <person name="Submissions S."/>
        </authorList>
    </citation>
    <scope>NUCLEOTIDE SEQUENCE [LARGE SCALE GENOMIC DNA]</scope>
    <source>
        <strain evidence="3">Mob M</strain>
    </source>
</reference>
<evidence type="ECO:0000259" key="1">
    <source>
        <dbReference type="Pfam" id="PF14478"/>
    </source>
</evidence>
<protein>
    <recommendedName>
        <fullName evidence="1">Transcobalamin-like C-terminal domain-containing protein</fullName>
    </recommendedName>
</protein>
<proteinExistence type="predicted"/>
<dbReference type="EMBL" id="FOUJ01000001">
    <property type="protein sequence ID" value="SFM26458.1"/>
    <property type="molecule type" value="Genomic_DNA"/>
</dbReference>
<gene>
    <name evidence="2" type="ORF">SAMN04488696_0623</name>
</gene>
<keyword evidence="3" id="KW-1185">Reference proteome</keyword>
<accession>A0A1I4PFD4</accession>
<dbReference type="Pfam" id="PF14478">
    <property type="entry name" value="DUF4430"/>
    <property type="match status" value="1"/>
</dbReference>